<protein>
    <recommendedName>
        <fullName evidence="4">Flagellar basal-body rod protein FlgF</fullName>
    </recommendedName>
</protein>
<dbReference type="Pfam" id="PF22692">
    <property type="entry name" value="LlgE_F_G_D1"/>
    <property type="match status" value="1"/>
</dbReference>
<evidence type="ECO:0000256" key="4">
    <source>
        <dbReference type="RuleBase" id="RU362116"/>
    </source>
</evidence>
<name>A0A7Y0HHW1_9PROT</name>
<evidence type="ECO:0000256" key="3">
    <source>
        <dbReference type="ARBA" id="ARBA00023143"/>
    </source>
</evidence>
<dbReference type="PANTHER" id="PTHR30435">
    <property type="entry name" value="FLAGELLAR PROTEIN"/>
    <property type="match status" value="1"/>
</dbReference>
<dbReference type="SUPFAM" id="SSF117143">
    <property type="entry name" value="Flagellar hook protein flgE"/>
    <property type="match status" value="1"/>
</dbReference>
<dbReference type="Pfam" id="PF00460">
    <property type="entry name" value="Flg_bb_rod"/>
    <property type="match status" value="1"/>
</dbReference>
<keyword evidence="8" id="KW-0282">Flagellum</keyword>
<evidence type="ECO:0000313" key="8">
    <source>
        <dbReference type="EMBL" id="NMM46312.1"/>
    </source>
</evidence>
<keyword evidence="8" id="KW-0966">Cell projection</keyword>
<dbReference type="InterPro" id="IPR020013">
    <property type="entry name" value="Flagellar_FlgE/F/G"/>
</dbReference>
<comment type="subcellular location">
    <subcellularLocation>
        <location evidence="1 4">Bacterial flagellum basal body</location>
    </subcellularLocation>
</comment>
<gene>
    <name evidence="8" type="primary">flgF</name>
    <name evidence="8" type="ORF">HH303_17610</name>
</gene>
<evidence type="ECO:0000259" key="5">
    <source>
        <dbReference type="Pfam" id="PF00460"/>
    </source>
</evidence>
<dbReference type="EMBL" id="JABBNT010000005">
    <property type="protein sequence ID" value="NMM46312.1"/>
    <property type="molecule type" value="Genomic_DNA"/>
</dbReference>
<dbReference type="NCBIfam" id="TIGR03506">
    <property type="entry name" value="FlgEFG_subfam"/>
    <property type="match status" value="1"/>
</dbReference>
<keyword evidence="8" id="KW-0969">Cilium</keyword>
<evidence type="ECO:0000256" key="2">
    <source>
        <dbReference type="ARBA" id="ARBA00009677"/>
    </source>
</evidence>
<dbReference type="InterPro" id="IPR037925">
    <property type="entry name" value="FlgE/F/G-like"/>
</dbReference>
<dbReference type="RefSeq" id="WP_169626674.1">
    <property type="nucleotide sequence ID" value="NZ_JABBNT010000005.1"/>
</dbReference>
<reference evidence="8 9" key="1">
    <citation type="submission" date="2020-04" db="EMBL/GenBank/DDBJ databases">
        <title>Rhodospirillaceae bacterium KN72 isolated from deep sea.</title>
        <authorList>
            <person name="Zhang D.-C."/>
        </authorList>
    </citation>
    <scope>NUCLEOTIDE SEQUENCE [LARGE SCALE GENOMIC DNA]</scope>
    <source>
        <strain evidence="8 9">KN72</strain>
    </source>
</reference>
<proteinExistence type="inferred from homology"/>
<comment type="caution">
    <text evidence="8">The sequence shown here is derived from an EMBL/GenBank/DDBJ whole genome shotgun (WGS) entry which is preliminary data.</text>
</comment>
<dbReference type="Pfam" id="PF06429">
    <property type="entry name" value="Flg_bbr_C"/>
    <property type="match status" value="1"/>
</dbReference>
<comment type="similarity">
    <text evidence="2 4">Belongs to the flagella basal body rod proteins family.</text>
</comment>
<evidence type="ECO:0000256" key="1">
    <source>
        <dbReference type="ARBA" id="ARBA00004117"/>
    </source>
</evidence>
<evidence type="ECO:0000313" key="9">
    <source>
        <dbReference type="Proteomes" id="UP000539372"/>
    </source>
</evidence>
<dbReference type="GO" id="GO:0071978">
    <property type="term" value="P:bacterial-type flagellum-dependent swarming motility"/>
    <property type="evidence" value="ECO:0007669"/>
    <property type="project" value="TreeGrafter"/>
</dbReference>
<dbReference type="InterPro" id="IPR010930">
    <property type="entry name" value="Flg_bb/hook_C_dom"/>
</dbReference>
<keyword evidence="3 4" id="KW-0975">Bacterial flagellum</keyword>
<evidence type="ECO:0000259" key="6">
    <source>
        <dbReference type="Pfam" id="PF06429"/>
    </source>
</evidence>
<dbReference type="InterPro" id="IPR012836">
    <property type="entry name" value="FlgF"/>
</dbReference>
<feature type="domain" description="Flagellar basal-body/hook protein C-terminal" evidence="6">
    <location>
        <begin position="191"/>
        <end position="232"/>
    </location>
</feature>
<dbReference type="Proteomes" id="UP000539372">
    <property type="component" value="Unassembled WGS sequence"/>
</dbReference>
<keyword evidence="9" id="KW-1185">Reference proteome</keyword>
<feature type="domain" description="Flagellar hook protein FlgE/F/G-like D1" evidence="7">
    <location>
        <begin position="86"/>
        <end position="146"/>
    </location>
</feature>
<sequence>MENTTYIGLSRQIGLRRAMDVVAHNIANANTPAYKAERLVFQEYLAKPEHSEKLSFVQDVGMARDQSIGPLTTTGNDFDVAITEEAGFFVVDTPLGERYTRHGRFQLSADGQLVTGEGYPVQGAAGAINIPTDEGRISIAADGTISNENGVLGKLQVVDFEDPQQLRKAANGLFSAPDGVEPNDVATPSLAQGMIEDSNVQPILELTRMMDINRTHESVTKFLQREDERIKDMVEKLGKPAA</sequence>
<evidence type="ECO:0000259" key="7">
    <source>
        <dbReference type="Pfam" id="PF22692"/>
    </source>
</evidence>
<dbReference type="InterPro" id="IPR001444">
    <property type="entry name" value="Flag_bb_rod_N"/>
</dbReference>
<dbReference type="PANTHER" id="PTHR30435:SF19">
    <property type="entry name" value="FLAGELLAR BASAL-BODY ROD PROTEIN FLGG"/>
    <property type="match status" value="1"/>
</dbReference>
<comment type="subunit">
    <text evidence="4">The basal body constitutes a major portion of the flagellar organelle and consists of five rings (E,L,P,S, and M) mounted on a central rod. The rod consists of about 26 subunits of FlgG in the distal portion, and FlgB, FlgC and FlgF are thought to build up the proximal portion of the rod with about 6 subunits each.</text>
</comment>
<dbReference type="InterPro" id="IPR053967">
    <property type="entry name" value="LlgE_F_G-like_D1"/>
</dbReference>
<accession>A0A7Y0HHW1</accession>
<dbReference type="NCBIfam" id="TIGR02490">
    <property type="entry name" value="flgF"/>
    <property type="match status" value="1"/>
</dbReference>
<dbReference type="AlphaFoldDB" id="A0A7Y0HHW1"/>
<organism evidence="8 9">
    <name type="scientific">Pacificispira spongiicola</name>
    <dbReference type="NCBI Taxonomy" id="2729598"/>
    <lineage>
        <taxon>Bacteria</taxon>
        <taxon>Pseudomonadati</taxon>
        <taxon>Pseudomonadota</taxon>
        <taxon>Alphaproteobacteria</taxon>
        <taxon>Rhodospirillales</taxon>
        <taxon>Rhodospirillaceae</taxon>
        <taxon>Pacificispira</taxon>
    </lineage>
</organism>
<feature type="domain" description="Flagellar basal body rod protein N-terminal" evidence="5">
    <location>
        <begin position="6"/>
        <end position="35"/>
    </location>
</feature>
<dbReference type="GO" id="GO:0030694">
    <property type="term" value="C:bacterial-type flagellum basal body, rod"/>
    <property type="evidence" value="ECO:0007669"/>
    <property type="project" value="UniProtKB-UniRule"/>
</dbReference>